<sequence>MSREILTERLVHATQAAEGDRRIGLVISTLERMLRDNATLFARAMTRLIEDGPTDAHKTLGIKRQVLFLRRTSDADAATTLRPVFAVLGGAAGSLEARIAAFKALRQPVTRLAAMAPDSFIADFAALIWPTRTPSESELPMALFDSLMSSSELAPRVVEAIETQFDMHLTDWSTNPATAIVIASGSTRGLERSPTRERATIMMGKAIESPAIDLQYLGPRLGRNGAALASLQQNTVAGVIGTYVPTIFAQNKSDSYSFAMEPYLRPMLERPRWLQQDAEAQAEWLAFLPRVVDLEDENFSPTARRALDGFR</sequence>
<evidence type="ECO:0000313" key="1">
    <source>
        <dbReference type="EMBL" id="SEO85124.1"/>
    </source>
</evidence>
<protein>
    <submittedName>
        <fullName evidence="1">Uncharacterized protein</fullName>
    </submittedName>
</protein>
<gene>
    <name evidence="1" type="ORF">SAMN04490248_11413</name>
</gene>
<dbReference type="EMBL" id="FODS01000014">
    <property type="protein sequence ID" value="SEO85124.1"/>
    <property type="molecule type" value="Genomic_DNA"/>
</dbReference>
<dbReference type="AlphaFoldDB" id="A0A1H8T3C4"/>
<reference evidence="1 2" key="1">
    <citation type="submission" date="2016-10" db="EMBL/GenBank/DDBJ databases">
        <authorList>
            <person name="de Groot N.N."/>
        </authorList>
    </citation>
    <scope>NUCLEOTIDE SEQUENCE [LARGE SCALE GENOMIC DNA]</scope>
    <source>
        <strain evidence="1 2">DSM 27842</strain>
    </source>
</reference>
<evidence type="ECO:0000313" key="2">
    <source>
        <dbReference type="Proteomes" id="UP000198893"/>
    </source>
</evidence>
<accession>A0A1H8T3C4</accession>
<name>A0A1H8T3C4_9RHOB</name>
<keyword evidence="2" id="KW-1185">Reference proteome</keyword>
<organism evidence="1 2">
    <name type="scientific">Salinihabitans flavidus</name>
    <dbReference type="NCBI Taxonomy" id="569882"/>
    <lineage>
        <taxon>Bacteria</taxon>
        <taxon>Pseudomonadati</taxon>
        <taxon>Pseudomonadota</taxon>
        <taxon>Alphaproteobacteria</taxon>
        <taxon>Rhodobacterales</taxon>
        <taxon>Roseobacteraceae</taxon>
        <taxon>Salinihabitans</taxon>
    </lineage>
</organism>
<dbReference type="STRING" id="569882.SAMN04490248_11413"/>
<dbReference type="Proteomes" id="UP000198893">
    <property type="component" value="Unassembled WGS sequence"/>
</dbReference>
<proteinExistence type="predicted"/>